<gene>
    <name evidence="5" type="ORF">GXP67_12045</name>
</gene>
<dbReference type="InterPro" id="IPR018060">
    <property type="entry name" value="HTH_AraC"/>
</dbReference>
<dbReference type="InterPro" id="IPR020449">
    <property type="entry name" value="Tscrpt_reg_AraC-type_HTH"/>
</dbReference>
<dbReference type="SMART" id="SM00342">
    <property type="entry name" value="HTH_ARAC"/>
    <property type="match status" value="1"/>
</dbReference>
<dbReference type="PANTHER" id="PTHR43280">
    <property type="entry name" value="ARAC-FAMILY TRANSCRIPTIONAL REGULATOR"/>
    <property type="match status" value="1"/>
</dbReference>
<evidence type="ECO:0000256" key="3">
    <source>
        <dbReference type="ARBA" id="ARBA00023163"/>
    </source>
</evidence>
<dbReference type="Gene3D" id="1.10.10.60">
    <property type="entry name" value="Homeodomain-like"/>
    <property type="match status" value="2"/>
</dbReference>
<protein>
    <submittedName>
        <fullName evidence="5">AraC family transcriptional regulator</fullName>
    </submittedName>
</protein>
<dbReference type="InterPro" id="IPR009057">
    <property type="entry name" value="Homeodomain-like_sf"/>
</dbReference>
<dbReference type="AlphaFoldDB" id="A0A6C0GHY8"/>
<evidence type="ECO:0000256" key="1">
    <source>
        <dbReference type="ARBA" id="ARBA00023015"/>
    </source>
</evidence>
<dbReference type="PANTHER" id="PTHR43280:SF32">
    <property type="entry name" value="TRANSCRIPTIONAL REGULATORY PROTEIN"/>
    <property type="match status" value="1"/>
</dbReference>
<reference evidence="5 6" key="1">
    <citation type="submission" date="2020-01" db="EMBL/GenBank/DDBJ databases">
        <authorList>
            <person name="Kim M.K."/>
        </authorList>
    </citation>
    <scope>NUCLEOTIDE SEQUENCE [LARGE SCALE GENOMIC DNA]</scope>
    <source>
        <strain evidence="5 6">172606-1</strain>
    </source>
</reference>
<keyword evidence="2" id="KW-0238">DNA-binding</keyword>
<keyword evidence="3" id="KW-0804">Transcription</keyword>
<dbReference type="SUPFAM" id="SSF46689">
    <property type="entry name" value="Homeodomain-like"/>
    <property type="match status" value="1"/>
</dbReference>
<evidence type="ECO:0000313" key="5">
    <source>
        <dbReference type="EMBL" id="QHT67313.1"/>
    </source>
</evidence>
<sequence length="298" mass="34413">MEQSIHFDSVSTYNVFGNHPTYHPLISVLDLSKAKPNQIKHMHIGIYAISLKGIKVGDLRYGKGYYDLGEGTLVFFSPGQVLHIEGDEEWHQPQGLILVFHPDLIRGTTLARHFHEYTFFSYKVNEGLHLSKEEQKIIKDCFANIEKETKRVIDKHSKRVIVANLELLLTYCVRFYDRQFITRETVNLGILERFESLLNSYLTSDKPQTIGLPTVKYFADELNLSANYFGDLLKKETGKTPLEYIQLKLIDTAKEKLFDDGKTISEIAYELGFTYPSHFTRLFKAQVGYTPNEYRSLN</sequence>
<dbReference type="PRINTS" id="PR00032">
    <property type="entry name" value="HTHARAC"/>
</dbReference>
<proteinExistence type="predicted"/>
<dbReference type="Pfam" id="PF12833">
    <property type="entry name" value="HTH_18"/>
    <property type="match status" value="1"/>
</dbReference>
<dbReference type="Proteomes" id="UP000480178">
    <property type="component" value="Chromosome"/>
</dbReference>
<dbReference type="GO" id="GO:0043565">
    <property type="term" value="F:sequence-specific DNA binding"/>
    <property type="evidence" value="ECO:0007669"/>
    <property type="project" value="InterPro"/>
</dbReference>
<feature type="domain" description="HTH araC/xylS-type" evidence="4">
    <location>
        <begin position="192"/>
        <end position="297"/>
    </location>
</feature>
<evidence type="ECO:0000313" key="6">
    <source>
        <dbReference type="Proteomes" id="UP000480178"/>
    </source>
</evidence>
<evidence type="ECO:0000259" key="4">
    <source>
        <dbReference type="PROSITE" id="PS01124"/>
    </source>
</evidence>
<dbReference type="RefSeq" id="WP_162443351.1">
    <property type="nucleotide sequence ID" value="NZ_CP048222.1"/>
</dbReference>
<accession>A0A6C0GHY8</accession>
<dbReference type="EMBL" id="CP048222">
    <property type="protein sequence ID" value="QHT67313.1"/>
    <property type="molecule type" value="Genomic_DNA"/>
</dbReference>
<dbReference type="GO" id="GO:0003700">
    <property type="term" value="F:DNA-binding transcription factor activity"/>
    <property type="evidence" value="ECO:0007669"/>
    <property type="project" value="InterPro"/>
</dbReference>
<dbReference type="PROSITE" id="PS01124">
    <property type="entry name" value="HTH_ARAC_FAMILY_2"/>
    <property type="match status" value="1"/>
</dbReference>
<organism evidence="5 6">
    <name type="scientific">Rhodocytophaga rosea</name>
    <dbReference type="NCBI Taxonomy" id="2704465"/>
    <lineage>
        <taxon>Bacteria</taxon>
        <taxon>Pseudomonadati</taxon>
        <taxon>Bacteroidota</taxon>
        <taxon>Cytophagia</taxon>
        <taxon>Cytophagales</taxon>
        <taxon>Rhodocytophagaceae</taxon>
        <taxon>Rhodocytophaga</taxon>
    </lineage>
</organism>
<keyword evidence="6" id="KW-1185">Reference proteome</keyword>
<evidence type="ECO:0000256" key="2">
    <source>
        <dbReference type="ARBA" id="ARBA00023125"/>
    </source>
</evidence>
<name>A0A6C0GHY8_9BACT</name>
<keyword evidence="1" id="KW-0805">Transcription regulation</keyword>
<dbReference type="KEGG" id="rhoz:GXP67_12045"/>